<dbReference type="VEuPathDB" id="AmoebaDB:KM1_069760"/>
<accession>A0A5K1VFU9</accession>
<dbReference type="GO" id="GO:0006886">
    <property type="term" value="P:intracellular protein transport"/>
    <property type="evidence" value="ECO:0007669"/>
    <property type="project" value="TreeGrafter"/>
</dbReference>
<dbReference type="InterPro" id="IPR035969">
    <property type="entry name" value="Rab-GAP_TBC_sf"/>
</dbReference>
<feature type="domain" description="Rab-GAP TBC" evidence="1">
    <location>
        <begin position="74"/>
        <end position="308"/>
    </location>
</feature>
<dbReference type="PANTHER" id="PTHR22957:SF27">
    <property type="entry name" value="TBC1 DOMAIN FAMILY MEMBER 13"/>
    <property type="match status" value="1"/>
</dbReference>
<proteinExistence type="predicted"/>
<dbReference type="AlphaFoldDB" id="A0A5K1VFU9"/>
<dbReference type="VEuPathDB" id="AmoebaDB:EHI8A_076700"/>
<dbReference type="PROSITE" id="PS50086">
    <property type="entry name" value="TBC_RABGAP"/>
    <property type="match status" value="1"/>
</dbReference>
<evidence type="ECO:0000259" key="1">
    <source>
        <dbReference type="PROSITE" id="PS50086"/>
    </source>
</evidence>
<dbReference type="OMA" id="WEIRALY"/>
<organism evidence="2 3">
    <name type="scientific">Entamoeba histolytica</name>
    <dbReference type="NCBI Taxonomy" id="5759"/>
    <lineage>
        <taxon>Eukaryota</taxon>
        <taxon>Amoebozoa</taxon>
        <taxon>Evosea</taxon>
        <taxon>Archamoebae</taxon>
        <taxon>Mastigamoebida</taxon>
        <taxon>Entamoebidae</taxon>
        <taxon>Entamoeba</taxon>
    </lineage>
</organism>
<dbReference type="VEuPathDB" id="AmoebaDB:EHI_198700"/>
<dbReference type="GO" id="GO:0005096">
    <property type="term" value="F:GTPase activator activity"/>
    <property type="evidence" value="ECO:0007669"/>
    <property type="project" value="TreeGrafter"/>
</dbReference>
<dbReference type="PANTHER" id="PTHR22957">
    <property type="entry name" value="TBC1 DOMAIN FAMILY MEMBER GTPASE-ACTIVATING PROTEIN"/>
    <property type="match status" value="1"/>
</dbReference>
<dbReference type="Proteomes" id="UP000078387">
    <property type="component" value="Unassembled WGS sequence"/>
</dbReference>
<dbReference type="SUPFAM" id="SSF47923">
    <property type="entry name" value="Ypt/Rab-GAP domain of gyp1p"/>
    <property type="match status" value="2"/>
</dbReference>
<protein>
    <submittedName>
        <fullName evidence="2">Rab GTPase activating protein putative</fullName>
    </submittedName>
</protein>
<evidence type="ECO:0000313" key="2">
    <source>
        <dbReference type="EMBL" id="GAT93158.1"/>
    </source>
</evidence>
<dbReference type="EMBL" id="BDEQ01000001">
    <property type="protein sequence ID" value="GAT93158.1"/>
    <property type="molecule type" value="Genomic_DNA"/>
</dbReference>
<reference evidence="2 3" key="1">
    <citation type="submission" date="2016-05" db="EMBL/GenBank/DDBJ databases">
        <title>First whole genome sequencing of Entamoeba histolytica HM1:IMSS-clone-6.</title>
        <authorList>
            <person name="Mukherjee Avik.K."/>
            <person name="Izumyama S."/>
            <person name="Nakada-Tsukui K."/>
            <person name="Nozaki T."/>
        </authorList>
    </citation>
    <scope>NUCLEOTIDE SEQUENCE [LARGE SCALE GENOMIC DNA]</scope>
    <source>
        <strain evidence="2 3">HM1:IMSS clone 6</strain>
    </source>
</reference>
<dbReference type="VEuPathDB" id="AmoebaDB:EHI5A_055580"/>
<gene>
    <name evidence="2" type="ORF">CL6EHI_198700</name>
</gene>
<sequence>MKSQELPFQKRTEPKTDSSLFQYLSSFTTNVMNQLSSSFVPHFTYSGNPYVYNAVCDCLNELDYSRLEYQCNNGIPAELRAYVWYALLLRPSNPWEIKHLYSEENGKEYKSLQSMLNTLVDNEQSLQEGVFQMSKIDQKTLRVIECDIVRTFPEGAEYLFKEPKIIEMLRRILQIYSIIHVDRGYFQGLNDIVGIIITAFMEPKQENGVFVVPKDEILFQVETTVYFSLEKIMDKLYINHSTQFHVDLLWTEFVDIVDRYYSLFSVDPKQPNLDIVRQQSYRWFVCLFCREFHFHLTLALWDNFMLDNGFRTFIIYFAFAVLINITRSCDSSDLEKFNKSTKEFYNKMTESNLSYLITSAYSYKGTIASLQSS</sequence>
<dbReference type="VEuPathDB" id="AmoebaDB:EHI7A_065310"/>
<dbReference type="Pfam" id="PF00566">
    <property type="entry name" value="RabGAP-TBC"/>
    <property type="match status" value="1"/>
</dbReference>
<dbReference type="Gene3D" id="1.10.8.270">
    <property type="entry name" value="putative rabgap domain of human tbc1 domain family member 14 like domains"/>
    <property type="match status" value="1"/>
</dbReference>
<comment type="caution">
    <text evidence="2">The sequence shown here is derived from an EMBL/GenBank/DDBJ whole genome shotgun (WGS) entry which is preliminary data.</text>
</comment>
<evidence type="ECO:0000313" key="3">
    <source>
        <dbReference type="Proteomes" id="UP000078387"/>
    </source>
</evidence>
<dbReference type="Gene3D" id="1.10.472.80">
    <property type="entry name" value="Ypt/Rab-GAP domain of gyp1p, domain 3"/>
    <property type="match status" value="1"/>
</dbReference>
<name>A0A5K1VFU9_ENTHI</name>
<dbReference type="SMART" id="SM00164">
    <property type="entry name" value="TBC"/>
    <property type="match status" value="1"/>
</dbReference>
<dbReference type="InterPro" id="IPR000195">
    <property type="entry name" value="Rab-GAP-TBC_dom"/>
</dbReference>